<dbReference type="OrthoDB" id="9777044at2"/>
<dbReference type="GO" id="GO:0009977">
    <property type="term" value="F:proton motive force dependent protein transmembrane transporter activity"/>
    <property type="evidence" value="ECO:0007669"/>
    <property type="project" value="TreeGrafter"/>
</dbReference>
<dbReference type="AlphaFoldDB" id="A0A433JIR6"/>
<keyword evidence="2 5" id="KW-0812">Transmembrane</keyword>
<dbReference type="PANTHER" id="PTHR30371:SF0">
    <property type="entry name" value="SEC-INDEPENDENT PROTEIN TRANSLOCASE PROTEIN TATC, CHLOROPLASTIC-RELATED"/>
    <property type="match status" value="1"/>
</dbReference>
<evidence type="ECO:0000313" key="7">
    <source>
        <dbReference type="Proteomes" id="UP000288012"/>
    </source>
</evidence>
<dbReference type="InterPro" id="IPR002033">
    <property type="entry name" value="TatC"/>
</dbReference>
<dbReference type="EMBL" id="RZGR01000022">
    <property type="protein sequence ID" value="RUQ85051.1"/>
    <property type="molecule type" value="Genomic_DNA"/>
</dbReference>
<keyword evidence="4 5" id="KW-0472">Membrane</keyword>
<gene>
    <name evidence="5 6" type="primary">tatC</name>
    <name evidence="6" type="ORF">EKM59_07740</name>
</gene>
<comment type="subcellular location">
    <subcellularLocation>
        <location evidence="5">Cell membrane</location>
        <topology evidence="5">Multi-pass membrane protein</topology>
    </subcellularLocation>
    <subcellularLocation>
        <location evidence="1">Membrane</location>
        <topology evidence="1">Multi-pass membrane protein</topology>
    </subcellularLocation>
</comment>
<keyword evidence="5" id="KW-0813">Transport</keyword>
<keyword evidence="5" id="KW-0653">Protein transport</keyword>
<name>A0A433JIR6_9GAMM</name>
<keyword evidence="3 5" id="KW-1133">Transmembrane helix</keyword>
<evidence type="ECO:0000256" key="3">
    <source>
        <dbReference type="ARBA" id="ARBA00022989"/>
    </source>
</evidence>
<evidence type="ECO:0000313" key="6">
    <source>
        <dbReference type="EMBL" id="RUQ85051.1"/>
    </source>
</evidence>
<comment type="subunit">
    <text evidence="5">The Tat system comprises two distinct complexes: a TatABC complex, containing multiple copies of TatA, TatB and TatC subunits, and a separate TatA complex, containing only TatA subunits. Substrates initially bind to the TatABC complex, which probably triggers association of the separate TatA complex to form the active translocon.</text>
</comment>
<comment type="caution">
    <text evidence="6">The sequence shown here is derived from an EMBL/GenBank/DDBJ whole genome shotgun (WGS) entry which is preliminary data.</text>
</comment>
<accession>A0A433JIR6</accession>
<dbReference type="NCBIfam" id="TIGR00945">
    <property type="entry name" value="tatC"/>
    <property type="match status" value="1"/>
</dbReference>
<feature type="transmembrane region" description="Helical" evidence="5">
    <location>
        <begin position="184"/>
        <end position="202"/>
    </location>
</feature>
<organism evidence="6 7">
    <name type="scientific">Legionella septentrionalis</name>
    <dbReference type="NCBI Taxonomy" id="2498109"/>
    <lineage>
        <taxon>Bacteria</taxon>
        <taxon>Pseudomonadati</taxon>
        <taxon>Pseudomonadota</taxon>
        <taxon>Gammaproteobacteria</taxon>
        <taxon>Legionellales</taxon>
        <taxon>Legionellaceae</taxon>
        <taxon>Legionella</taxon>
    </lineage>
</organism>
<feature type="transmembrane region" description="Helical" evidence="5">
    <location>
        <begin position="105"/>
        <end position="133"/>
    </location>
</feature>
<feature type="transmembrane region" description="Helical" evidence="5">
    <location>
        <begin position="12"/>
        <end position="30"/>
    </location>
</feature>
<evidence type="ECO:0000256" key="2">
    <source>
        <dbReference type="ARBA" id="ARBA00022692"/>
    </source>
</evidence>
<keyword evidence="5" id="KW-0811">Translocation</keyword>
<keyword evidence="7" id="KW-1185">Reference proteome</keyword>
<evidence type="ECO:0000256" key="4">
    <source>
        <dbReference type="ARBA" id="ARBA00023136"/>
    </source>
</evidence>
<proteinExistence type="inferred from homology"/>
<evidence type="ECO:0000256" key="1">
    <source>
        <dbReference type="ARBA" id="ARBA00004141"/>
    </source>
</evidence>
<dbReference type="GO" id="GO:0065002">
    <property type="term" value="P:intracellular protein transmembrane transport"/>
    <property type="evidence" value="ECO:0007669"/>
    <property type="project" value="TreeGrafter"/>
</dbReference>
<feature type="transmembrane region" description="Helical" evidence="5">
    <location>
        <begin position="208"/>
        <end position="228"/>
    </location>
</feature>
<comment type="similarity">
    <text evidence="5">Belongs to the TatC family.</text>
</comment>
<dbReference type="GO" id="GO:0043953">
    <property type="term" value="P:protein transport by the Tat complex"/>
    <property type="evidence" value="ECO:0007669"/>
    <property type="project" value="UniProtKB-UniRule"/>
</dbReference>
<dbReference type="PRINTS" id="PR01840">
    <property type="entry name" value="TATCFAMILY"/>
</dbReference>
<feature type="transmembrane region" description="Helical" evidence="5">
    <location>
        <begin position="60"/>
        <end position="84"/>
    </location>
</feature>
<dbReference type="RefSeq" id="WP_126954533.1">
    <property type="nucleotide sequence ID" value="NZ_RZGR01000022.1"/>
</dbReference>
<sequence>MLNHLLELRRRALIILIVFLAQFLFFFIFASDLLHVLTLPLLKILPAQDSLIATQLTSPFFIPIKLAADAAMLGTAPVLLIHLWRFAAPGLYRRERKGLKFIISISLLLFGTGMLFCFYIVLPFMMQFLIHIIPQDVRLMPDIGSTLDFITRMLLIFGMCFQVPLLCLFLLQLGVLDVAFLKKVRPYVIVAAFIVGMLLTPPDVLSQILLAVPLCLLYEIGIFLGSCLEKSKLSN</sequence>
<evidence type="ECO:0000256" key="5">
    <source>
        <dbReference type="HAMAP-Rule" id="MF_00902"/>
    </source>
</evidence>
<dbReference type="PANTHER" id="PTHR30371">
    <property type="entry name" value="SEC-INDEPENDENT PROTEIN TRANSLOCASE PROTEIN TATC"/>
    <property type="match status" value="1"/>
</dbReference>
<keyword evidence="5" id="KW-1003">Cell membrane</keyword>
<protein>
    <recommendedName>
        <fullName evidence="5">Sec-independent protein translocase protein TatC</fullName>
    </recommendedName>
</protein>
<dbReference type="HAMAP" id="MF_00902">
    <property type="entry name" value="TatC"/>
    <property type="match status" value="1"/>
</dbReference>
<feature type="transmembrane region" description="Helical" evidence="5">
    <location>
        <begin position="153"/>
        <end position="172"/>
    </location>
</feature>
<reference evidence="6 7" key="1">
    <citation type="submission" date="2018-12" db="EMBL/GenBank/DDBJ databases">
        <title>Legionella sp,whole genome shotgun sequence.</title>
        <authorList>
            <person name="Wu H."/>
        </authorList>
    </citation>
    <scope>NUCLEOTIDE SEQUENCE [LARGE SCALE GENOMIC DNA]</scope>
    <source>
        <strain evidence="7">km714</strain>
    </source>
</reference>
<comment type="function">
    <text evidence="5">Part of the twin-arginine translocation (Tat) system that transports large folded proteins containing a characteristic twin-arginine motif in their signal peptide across membranes. Together with TatB, TatC is part of a receptor directly interacting with Tat signal peptides.</text>
</comment>
<dbReference type="Pfam" id="PF00902">
    <property type="entry name" value="TatC"/>
    <property type="match status" value="1"/>
</dbReference>
<dbReference type="Proteomes" id="UP000288012">
    <property type="component" value="Unassembled WGS sequence"/>
</dbReference>
<dbReference type="GO" id="GO:0033281">
    <property type="term" value="C:TAT protein transport complex"/>
    <property type="evidence" value="ECO:0007669"/>
    <property type="project" value="UniProtKB-UniRule"/>
</dbReference>